<sequence>MEPAHRIDSYVQSIINGTEINEDGARSAGTVAAVIAGETLGDVDVTATDLERPMWPQIYSNPSSPGQTRRSNVGDPGTVT</sequence>
<dbReference type="EMBL" id="CAKXAJ010025810">
    <property type="protein sequence ID" value="CAH2244256.1"/>
    <property type="molecule type" value="Genomic_DNA"/>
</dbReference>
<dbReference type="Proteomes" id="UP000838756">
    <property type="component" value="Unassembled WGS sequence"/>
</dbReference>
<evidence type="ECO:0000313" key="2">
    <source>
        <dbReference type="EMBL" id="CAH2244256.1"/>
    </source>
</evidence>
<organism evidence="2 3">
    <name type="scientific">Pararge aegeria aegeria</name>
    <dbReference type="NCBI Taxonomy" id="348720"/>
    <lineage>
        <taxon>Eukaryota</taxon>
        <taxon>Metazoa</taxon>
        <taxon>Ecdysozoa</taxon>
        <taxon>Arthropoda</taxon>
        <taxon>Hexapoda</taxon>
        <taxon>Insecta</taxon>
        <taxon>Pterygota</taxon>
        <taxon>Neoptera</taxon>
        <taxon>Endopterygota</taxon>
        <taxon>Lepidoptera</taxon>
        <taxon>Glossata</taxon>
        <taxon>Ditrysia</taxon>
        <taxon>Papilionoidea</taxon>
        <taxon>Nymphalidae</taxon>
        <taxon>Satyrinae</taxon>
        <taxon>Satyrini</taxon>
        <taxon>Parargina</taxon>
        <taxon>Pararge</taxon>
    </lineage>
</organism>
<evidence type="ECO:0000256" key="1">
    <source>
        <dbReference type="SAM" id="MobiDB-lite"/>
    </source>
</evidence>
<gene>
    <name evidence="2" type="primary">jg20200</name>
    <name evidence="2" type="ORF">PAEG_LOCUS20227</name>
</gene>
<protein>
    <submittedName>
        <fullName evidence="2">Jg20200 protein</fullName>
    </submittedName>
</protein>
<feature type="compositionally biased region" description="Polar residues" evidence="1">
    <location>
        <begin position="58"/>
        <end position="71"/>
    </location>
</feature>
<feature type="region of interest" description="Disordered" evidence="1">
    <location>
        <begin position="56"/>
        <end position="80"/>
    </location>
</feature>
<comment type="caution">
    <text evidence="2">The sequence shown here is derived from an EMBL/GenBank/DDBJ whole genome shotgun (WGS) entry which is preliminary data.</text>
</comment>
<evidence type="ECO:0000313" key="3">
    <source>
        <dbReference type="Proteomes" id="UP000838756"/>
    </source>
</evidence>
<dbReference type="AlphaFoldDB" id="A0A8S4RZ95"/>
<keyword evidence="3" id="KW-1185">Reference proteome</keyword>
<name>A0A8S4RZ95_9NEOP</name>
<accession>A0A8S4RZ95</accession>
<reference evidence="2" key="1">
    <citation type="submission" date="2022-03" db="EMBL/GenBank/DDBJ databases">
        <authorList>
            <person name="Lindestad O."/>
        </authorList>
    </citation>
    <scope>NUCLEOTIDE SEQUENCE</scope>
</reference>
<proteinExistence type="predicted"/>